<evidence type="ECO:0000256" key="1">
    <source>
        <dbReference type="SAM" id="Phobius"/>
    </source>
</evidence>
<name>A0A8J8T2K4_HALGN</name>
<evidence type="ECO:0000313" key="3">
    <source>
        <dbReference type="Proteomes" id="UP000785679"/>
    </source>
</evidence>
<dbReference type="Proteomes" id="UP000785679">
    <property type="component" value="Unassembled WGS sequence"/>
</dbReference>
<comment type="caution">
    <text evidence="2">The sequence shown here is derived from an EMBL/GenBank/DDBJ whole genome shotgun (WGS) entry which is preliminary data.</text>
</comment>
<keyword evidence="1" id="KW-1133">Transmembrane helix</keyword>
<keyword evidence="1" id="KW-0812">Transmembrane</keyword>
<sequence>MSMNNNKEGDLQQILTLNMLSSVPQKASFLNKVITSSMVPARNFASVAFNVKSKFETAYETKMKTIASQPKKVIEPSNKTEYGQGYYQQHLKNMRQGYVHPYHSDKYPLVFSHFNYMKTLFEAVGPEQVSPHYESLSRSRRGLLFIFFYIGTINTISRFGGWSHNEWIRGMIFHHEFLIAFYLGYIEVRHFTYFLGPKFTVFYNVYTRYETQQLCSMWADVTEEEQLRHLRHTKEQMEYVRLNAEYDYVKKRALVNFLTNEKLNVEQHFHNRALNMLKMVQNFENQNLRNHLREIALGSFEKVQQTIKDPATKQGIQKQAFQAALKGIESGLMKYEADPLLPLLQSEMQARIAHFKGLSAAEEGKLLSLTTEQRRVIADNDRKAKIDYLGTVPNINNPGIKSHEKYKNFVEMVHNIHKSELKA</sequence>
<keyword evidence="3" id="KW-1185">Reference proteome</keyword>
<gene>
    <name evidence="2" type="ORF">FGO68_gene14262</name>
</gene>
<organism evidence="2 3">
    <name type="scientific">Halteria grandinella</name>
    <dbReference type="NCBI Taxonomy" id="5974"/>
    <lineage>
        <taxon>Eukaryota</taxon>
        <taxon>Sar</taxon>
        <taxon>Alveolata</taxon>
        <taxon>Ciliophora</taxon>
        <taxon>Intramacronucleata</taxon>
        <taxon>Spirotrichea</taxon>
        <taxon>Stichotrichia</taxon>
        <taxon>Sporadotrichida</taxon>
        <taxon>Halteriidae</taxon>
        <taxon>Halteria</taxon>
    </lineage>
</organism>
<accession>A0A8J8T2K4</accession>
<dbReference type="OrthoDB" id="308762at2759"/>
<evidence type="ECO:0000313" key="2">
    <source>
        <dbReference type="EMBL" id="TNV79520.1"/>
    </source>
</evidence>
<keyword evidence="1" id="KW-0472">Membrane</keyword>
<dbReference type="AlphaFoldDB" id="A0A8J8T2K4"/>
<feature type="transmembrane region" description="Helical" evidence="1">
    <location>
        <begin position="142"/>
        <end position="161"/>
    </location>
</feature>
<reference evidence="2" key="1">
    <citation type="submission" date="2019-06" db="EMBL/GenBank/DDBJ databases">
        <authorList>
            <person name="Zheng W."/>
        </authorList>
    </citation>
    <scope>NUCLEOTIDE SEQUENCE</scope>
    <source>
        <strain evidence="2">QDHG01</strain>
    </source>
</reference>
<proteinExistence type="predicted"/>
<dbReference type="EMBL" id="RRYP01008810">
    <property type="protein sequence ID" value="TNV79520.1"/>
    <property type="molecule type" value="Genomic_DNA"/>
</dbReference>
<protein>
    <submittedName>
        <fullName evidence="2">Uncharacterized protein</fullName>
    </submittedName>
</protein>